<evidence type="ECO:0000313" key="3">
    <source>
        <dbReference type="Proteomes" id="UP001218218"/>
    </source>
</evidence>
<keyword evidence="3" id="KW-1185">Reference proteome</keyword>
<reference evidence="1" key="1">
    <citation type="submission" date="2023-03" db="EMBL/GenBank/DDBJ databases">
        <title>Massive genome expansion in bonnet fungi (Mycena s.s.) driven by repeated elements and novel gene families across ecological guilds.</title>
        <authorList>
            <consortium name="Lawrence Berkeley National Laboratory"/>
            <person name="Harder C.B."/>
            <person name="Miyauchi S."/>
            <person name="Viragh M."/>
            <person name="Kuo A."/>
            <person name="Thoen E."/>
            <person name="Andreopoulos B."/>
            <person name="Lu D."/>
            <person name="Skrede I."/>
            <person name="Drula E."/>
            <person name="Henrissat B."/>
            <person name="Morin E."/>
            <person name="Kohler A."/>
            <person name="Barry K."/>
            <person name="LaButti K."/>
            <person name="Morin E."/>
            <person name="Salamov A."/>
            <person name="Lipzen A."/>
            <person name="Mereny Z."/>
            <person name="Hegedus B."/>
            <person name="Baldrian P."/>
            <person name="Stursova M."/>
            <person name="Weitz H."/>
            <person name="Taylor A."/>
            <person name="Grigoriev I.V."/>
            <person name="Nagy L.G."/>
            <person name="Martin F."/>
            <person name="Kauserud H."/>
        </authorList>
    </citation>
    <scope>NUCLEOTIDE SEQUENCE</scope>
    <source>
        <strain evidence="1">CBHHK002</strain>
    </source>
</reference>
<protein>
    <submittedName>
        <fullName evidence="1">Uncharacterized protein</fullName>
    </submittedName>
</protein>
<proteinExistence type="predicted"/>
<accession>A0AAD7F515</accession>
<sequence length="154" mass="17243">MSLRHLDIDCDTRWLHRSCFHHPFCAPPSCLTTFAQPILRLRAVVLADLLTAPLVCGLHGLARHKRRPLHVLPVPERLWRTSISVASGGQMSHIPWASETPVAALSTFRLFLFLVVCATDTYSHRLLVVEWVGIAARPTGTRLRLAQVRVPACQ</sequence>
<comment type="caution">
    <text evidence="1">The sequence shown here is derived from an EMBL/GenBank/DDBJ whole genome shotgun (WGS) entry which is preliminary data.</text>
</comment>
<dbReference type="EMBL" id="JARIHO010000001">
    <property type="protein sequence ID" value="KAJ7369147.1"/>
    <property type="molecule type" value="Genomic_DNA"/>
</dbReference>
<dbReference type="AlphaFoldDB" id="A0AAD7F515"/>
<organism evidence="1 3">
    <name type="scientific">Mycena albidolilacea</name>
    <dbReference type="NCBI Taxonomy" id="1033008"/>
    <lineage>
        <taxon>Eukaryota</taxon>
        <taxon>Fungi</taxon>
        <taxon>Dikarya</taxon>
        <taxon>Basidiomycota</taxon>
        <taxon>Agaricomycotina</taxon>
        <taxon>Agaricomycetes</taxon>
        <taxon>Agaricomycetidae</taxon>
        <taxon>Agaricales</taxon>
        <taxon>Marasmiineae</taxon>
        <taxon>Mycenaceae</taxon>
        <taxon>Mycena</taxon>
    </lineage>
</organism>
<evidence type="ECO:0000313" key="1">
    <source>
        <dbReference type="EMBL" id="KAJ7369142.1"/>
    </source>
</evidence>
<evidence type="ECO:0000313" key="2">
    <source>
        <dbReference type="EMBL" id="KAJ7369147.1"/>
    </source>
</evidence>
<dbReference type="Proteomes" id="UP001218218">
    <property type="component" value="Unassembled WGS sequence"/>
</dbReference>
<gene>
    <name evidence="1" type="ORF">DFH08DRAFT_833201</name>
    <name evidence="2" type="ORF">DFH08DRAFT_833207</name>
</gene>
<name>A0AAD7F515_9AGAR</name>
<dbReference type="EMBL" id="JARIHO010000001">
    <property type="protein sequence ID" value="KAJ7369142.1"/>
    <property type="molecule type" value="Genomic_DNA"/>
</dbReference>